<dbReference type="GO" id="GO:0000976">
    <property type="term" value="F:transcription cis-regulatory region binding"/>
    <property type="evidence" value="ECO:0007669"/>
    <property type="project" value="TreeGrafter"/>
</dbReference>
<dbReference type="Gene3D" id="1.10.10.10">
    <property type="entry name" value="Winged helix-like DNA-binding domain superfamily/Winged helix DNA-binding domain"/>
    <property type="match status" value="1"/>
</dbReference>
<gene>
    <name evidence="1" type="ORF">KBB96_20465</name>
</gene>
<dbReference type="AlphaFoldDB" id="A0A975G8B7"/>
<dbReference type="CDD" id="cd07153">
    <property type="entry name" value="Fur_like"/>
    <property type="match status" value="1"/>
</dbReference>
<proteinExistence type="predicted"/>
<reference evidence="1" key="1">
    <citation type="submission" date="2021-04" db="EMBL/GenBank/DDBJ databases">
        <title>Luteolibacter sp. 32A isolated from the skin of an Anderson's salamander (Ambystoma andersonii).</title>
        <authorList>
            <person name="Spergser J."/>
            <person name="Busse H.-J."/>
        </authorList>
    </citation>
    <scope>NUCLEOTIDE SEQUENCE</scope>
    <source>
        <strain evidence="1">32A</strain>
    </source>
</reference>
<dbReference type="PANTHER" id="PTHR33202">
    <property type="entry name" value="ZINC UPTAKE REGULATION PROTEIN"/>
    <property type="match status" value="1"/>
</dbReference>
<evidence type="ECO:0000313" key="2">
    <source>
        <dbReference type="Proteomes" id="UP000676169"/>
    </source>
</evidence>
<dbReference type="Pfam" id="PF01475">
    <property type="entry name" value="FUR"/>
    <property type="match status" value="1"/>
</dbReference>
<sequence>MVHDLSDSNSEMPIPDEIEGLRMTRQRREVYRVLMTNRDHPTANDVFLRVKDSLPNISLATVYNCLEVLVQHGIVRQVNFDRNPSRFCPNLEEHGHFHDESTGAIHDVTFKPGVNLADLLDLPPGTVISDVEITLRGELPSSTPSH</sequence>
<dbReference type="KEGG" id="lamb:KBB96_20465"/>
<keyword evidence="2" id="KW-1185">Reference proteome</keyword>
<dbReference type="EMBL" id="CP073100">
    <property type="protein sequence ID" value="QUE51214.1"/>
    <property type="molecule type" value="Genomic_DNA"/>
</dbReference>
<dbReference type="SUPFAM" id="SSF46785">
    <property type="entry name" value="Winged helix' DNA-binding domain"/>
    <property type="match status" value="1"/>
</dbReference>
<accession>A0A975G8B7</accession>
<dbReference type="Proteomes" id="UP000676169">
    <property type="component" value="Chromosome"/>
</dbReference>
<dbReference type="GO" id="GO:0045892">
    <property type="term" value="P:negative regulation of DNA-templated transcription"/>
    <property type="evidence" value="ECO:0007669"/>
    <property type="project" value="TreeGrafter"/>
</dbReference>
<dbReference type="PANTHER" id="PTHR33202:SF7">
    <property type="entry name" value="FERRIC UPTAKE REGULATION PROTEIN"/>
    <property type="match status" value="1"/>
</dbReference>
<dbReference type="GO" id="GO:1900376">
    <property type="term" value="P:regulation of secondary metabolite biosynthetic process"/>
    <property type="evidence" value="ECO:0007669"/>
    <property type="project" value="TreeGrafter"/>
</dbReference>
<protein>
    <submittedName>
        <fullName evidence="1">Transcriptional repressor</fullName>
    </submittedName>
</protein>
<dbReference type="InterPro" id="IPR036390">
    <property type="entry name" value="WH_DNA-bd_sf"/>
</dbReference>
<dbReference type="InterPro" id="IPR036388">
    <property type="entry name" value="WH-like_DNA-bd_sf"/>
</dbReference>
<dbReference type="GO" id="GO:0003700">
    <property type="term" value="F:DNA-binding transcription factor activity"/>
    <property type="evidence" value="ECO:0007669"/>
    <property type="project" value="InterPro"/>
</dbReference>
<evidence type="ECO:0000313" key="1">
    <source>
        <dbReference type="EMBL" id="QUE51214.1"/>
    </source>
</evidence>
<organism evidence="1 2">
    <name type="scientific">Luteolibacter ambystomatis</name>
    <dbReference type="NCBI Taxonomy" id="2824561"/>
    <lineage>
        <taxon>Bacteria</taxon>
        <taxon>Pseudomonadati</taxon>
        <taxon>Verrucomicrobiota</taxon>
        <taxon>Verrucomicrobiia</taxon>
        <taxon>Verrucomicrobiales</taxon>
        <taxon>Verrucomicrobiaceae</taxon>
        <taxon>Luteolibacter</taxon>
    </lineage>
</organism>
<dbReference type="InterPro" id="IPR002481">
    <property type="entry name" value="FUR"/>
</dbReference>
<name>A0A975G8B7_9BACT</name>
<dbReference type="GO" id="GO:0008270">
    <property type="term" value="F:zinc ion binding"/>
    <property type="evidence" value="ECO:0007669"/>
    <property type="project" value="TreeGrafter"/>
</dbReference>